<feature type="transmembrane region" description="Helical" evidence="1">
    <location>
        <begin position="74"/>
        <end position="95"/>
    </location>
</feature>
<proteinExistence type="predicted"/>
<dbReference type="OrthoDB" id="288613at2"/>
<feature type="domain" description="DUF4126" evidence="2">
    <location>
        <begin position="8"/>
        <end position="177"/>
    </location>
</feature>
<keyword evidence="4" id="KW-1185">Reference proteome</keyword>
<dbReference type="AlphaFoldDB" id="A0A2H3P356"/>
<gene>
    <name evidence="3" type="ORF">CRI93_12325</name>
</gene>
<name>A0A2H3P356_9BACT</name>
<evidence type="ECO:0000313" key="4">
    <source>
        <dbReference type="Proteomes" id="UP000221024"/>
    </source>
</evidence>
<dbReference type="Proteomes" id="UP000221024">
    <property type="component" value="Unassembled WGS sequence"/>
</dbReference>
<feature type="transmembrane region" description="Helical" evidence="1">
    <location>
        <begin position="44"/>
        <end position="67"/>
    </location>
</feature>
<keyword evidence="1" id="KW-0812">Transmembrane</keyword>
<accession>A0A2H3P356</accession>
<keyword evidence="1" id="KW-0472">Membrane</keyword>
<evidence type="ECO:0000313" key="3">
    <source>
        <dbReference type="EMBL" id="PEN05703.1"/>
    </source>
</evidence>
<evidence type="ECO:0000256" key="1">
    <source>
        <dbReference type="SAM" id="Phobius"/>
    </source>
</evidence>
<sequence>METILAVAVGIGLSAAAGLRVFIPPLGANVAALSGELPLAEEFAWLGSPLATAVLAVAALIEIGAYYIPWVDNLLDTLATPMAVAAGTLLTASTLGDASPFMQWALALMAGGGSAGAVQGGTVLLRGASSASTGGLGNSLVSTGEAGGSLLFTILAIIAPLVALAAFVALLVYGVRRFRARRPSVS</sequence>
<dbReference type="InterPro" id="IPR025196">
    <property type="entry name" value="DUF4126"/>
</dbReference>
<protein>
    <recommendedName>
        <fullName evidence="2">DUF4126 domain-containing protein</fullName>
    </recommendedName>
</protein>
<keyword evidence="1" id="KW-1133">Transmembrane helix</keyword>
<evidence type="ECO:0000259" key="2">
    <source>
        <dbReference type="Pfam" id="PF13548"/>
    </source>
</evidence>
<dbReference type="Pfam" id="PF13548">
    <property type="entry name" value="DUF4126"/>
    <property type="match status" value="1"/>
</dbReference>
<reference evidence="3 4" key="1">
    <citation type="submission" date="2017-10" db="EMBL/GenBank/DDBJ databases">
        <title>Draft genome of Longimonas halophila.</title>
        <authorList>
            <person name="Goh K.M."/>
            <person name="Shamsir M.S."/>
            <person name="Lim S.W."/>
        </authorList>
    </citation>
    <scope>NUCLEOTIDE SEQUENCE [LARGE SCALE GENOMIC DNA]</scope>
    <source>
        <strain evidence="3 4">KCTC 42399</strain>
    </source>
</reference>
<organism evidence="3 4">
    <name type="scientific">Longimonas halophila</name>
    <dbReference type="NCBI Taxonomy" id="1469170"/>
    <lineage>
        <taxon>Bacteria</taxon>
        <taxon>Pseudomonadati</taxon>
        <taxon>Rhodothermota</taxon>
        <taxon>Rhodothermia</taxon>
        <taxon>Rhodothermales</taxon>
        <taxon>Salisaetaceae</taxon>
        <taxon>Longimonas</taxon>
    </lineage>
</organism>
<dbReference type="EMBL" id="PDEP01000012">
    <property type="protein sequence ID" value="PEN05703.1"/>
    <property type="molecule type" value="Genomic_DNA"/>
</dbReference>
<feature type="transmembrane region" description="Helical" evidence="1">
    <location>
        <begin position="150"/>
        <end position="173"/>
    </location>
</feature>
<comment type="caution">
    <text evidence="3">The sequence shown here is derived from an EMBL/GenBank/DDBJ whole genome shotgun (WGS) entry which is preliminary data.</text>
</comment>